<proteinExistence type="predicted"/>
<keyword evidence="1" id="KW-1133">Transmembrane helix</keyword>
<dbReference type="GeneID" id="35866806"/>
<feature type="transmembrane region" description="Helical" evidence="1">
    <location>
        <begin position="16"/>
        <end position="37"/>
    </location>
</feature>
<dbReference type="EMBL" id="PKKO01000003">
    <property type="protein sequence ID" value="PKY72304.1"/>
    <property type="molecule type" value="Genomic_DNA"/>
</dbReference>
<keyword evidence="1" id="KW-0812">Transmembrane</keyword>
<evidence type="ECO:0000313" key="2">
    <source>
        <dbReference type="EMBL" id="PKY72304.1"/>
    </source>
</evidence>
<evidence type="ECO:0000313" key="3">
    <source>
        <dbReference type="Proteomes" id="UP000235122"/>
    </source>
</evidence>
<comment type="caution">
    <text evidence="2">The sequence shown here is derived from an EMBL/GenBank/DDBJ whole genome shotgun (WGS) entry which is preliminary data.</text>
</comment>
<dbReference type="AlphaFoldDB" id="A0A2I1IMD9"/>
<keyword evidence="3" id="KW-1185">Reference proteome</keyword>
<sequence>MSHAAPPPRGRRASRIGITLLAVAIAVAVCALGISAYQKAHPKTADVHLAHVYSAKELGGSFFPLFGKSSPAGPAKIGDATVGLTAIDGQTTLVRLDQKSPWRLQVNAPITSCTSTLVNKTDFACLSAGGAGSRVLTVNATNGQASWIFETPAKANAIVAFHGGLLLGLPKGQYAQISAAGELLTAAWPANPPEASRCPTTATTRLTPDMAVPLANGKAVVSTNGTVDVVEPGKVDLRVSGYPLFSGNDIYISPLPDCNQGAALVGNRIVKFPSGLTLPRTQDRQLPQLALKGKVPYEFPEGKIGAPLFHADRATYSGSPIFISADKSGLQMGVDAGVVKVGKDGHLKWKYQLDLATAAATPLGTLAVSKAGQVYLLEDGHPIWDSPVSVGSAPRISRQGGQILVSGASGQIAIARGKGPTKRLPAAPAPKPVSGRAPLEAGRCVLIQRVSNESADVTMMKAACSLDGTLEISSVVTSEQADRNADVNTLSEFCKGDPRARTMISVQSPTYDPKVSAVCLAGEL</sequence>
<organism evidence="2 3">
    <name type="scientific">Winkia neuii</name>
    <dbReference type="NCBI Taxonomy" id="33007"/>
    <lineage>
        <taxon>Bacteria</taxon>
        <taxon>Bacillati</taxon>
        <taxon>Actinomycetota</taxon>
        <taxon>Actinomycetes</taxon>
        <taxon>Actinomycetales</taxon>
        <taxon>Actinomycetaceae</taxon>
        <taxon>Winkia</taxon>
    </lineage>
</organism>
<dbReference type="RefSeq" id="WP_024331815.1">
    <property type="nucleotide sequence ID" value="NZ_JASOXK010000005.1"/>
</dbReference>
<dbReference type="Proteomes" id="UP000235122">
    <property type="component" value="Unassembled WGS sequence"/>
</dbReference>
<evidence type="ECO:0000256" key="1">
    <source>
        <dbReference type="SAM" id="Phobius"/>
    </source>
</evidence>
<dbReference type="STRING" id="33007.HMPREF3198_00228"/>
<accession>A0A2I1IMD9</accession>
<keyword evidence="1" id="KW-0472">Membrane</keyword>
<gene>
    <name evidence="2" type="ORF">CYJ19_05490</name>
</gene>
<protein>
    <submittedName>
        <fullName evidence="2">Uncharacterized protein</fullName>
    </submittedName>
</protein>
<name>A0A2I1IMD9_9ACTO</name>
<reference evidence="2 3" key="1">
    <citation type="submission" date="2017-12" db="EMBL/GenBank/DDBJ databases">
        <title>Phylogenetic diversity of female urinary microbiome.</title>
        <authorList>
            <person name="Thomas-White K."/>
            <person name="Wolfe A.J."/>
        </authorList>
    </citation>
    <scope>NUCLEOTIDE SEQUENCE [LARGE SCALE GENOMIC DNA]</scope>
    <source>
        <strain evidence="2 3">UMB0402</strain>
    </source>
</reference>